<proteinExistence type="predicted"/>
<dbReference type="AlphaFoldDB" id="A0A8T0D9E8"/>
<organism evidence="1 2">
    <name type="scientific">Paragonimus westermani</name>
    <dbReference type="NCBI Taxonomy" id="34504"/>
    <lineage>
        <taxon>Eukaryota</taxon>
        <taxon>Metazoa</taxon>
        <taxon>Spiralia</taxon>
        <taxon>Lophotrochozoa</taxon>
        <taxon>Platyhelminthes</taxon>
        <taxon>Trematoda</taxon>
        <taxon>Digenea</taxon>
        <taxon>Plagiorchiida</taxon>
        <taxon>Troglotremata</taxon>
        <taxon>Troglotrematidae</taxon>
        <taxon>Paragonimus</taxon>
    </lineage>
</organism>
<sequence>MKILRALKNLRLATSTAFEDANLFCVYWANATTCLPSENHWPFIVDAIIKAVNRYAAAHCFYGCGSQHYR</sequence>
<protein>
    <submittedName>
        <fullName evidence="1">Uncharacterized protein</fullName>
    </submittedName>
</protein>
<dbReference type="Proteomes" id="UP000699462">
    <property type="component" value="Unassembled WGS sequence"/>
</dbReference>
<evidence type="ECO:0000313" key="2">
    <source>
        <dbReference type="Proteomes" id="UP000699462"/>
    </source>
</evidence>
<reference evidence="1 2" key="1">
    <citation type="submission" date="2019-07" db="EMBL/GenBank/DDBJ databases">
        <title>Annotation for the trematode Paragonimus westermani.</title>
        <authorList>
            <person name="Choi Y.-J."/>
        </authorList>
    </citation>
    <scope>NUCLEOTIDE SEQUENCE [LARGE SCALE GENOMIC DNA]</scope>
    <source>
        <strain evidence="1">180907_Pwestermani</strain>
    </source>
</reference>
<evidence type="ECO:0000313" key="1">
    <source>
        <dbReference type="EMBL" id="KAF8563996.1"/>
    </source>
</evidence>
<name>A0A8T0D9E8_9TREM</name>
<gene>
    <name evidence="1" type="ORF">P879_11106</name>
</gene>
<dbReference type="EMBL" id="JTDF01010053">
    <property type="protein sequence ID" value="KAF8563996.1"/>
    <property type="molecule type" value="Genomic_DNA"/>
</dbReference>
<comment type="caution">
    <text evidence="1">The sequence shown here is derived from an EMBL/GenBank/DDBJ whole genome shotgun (WGS) entry which is preliminary data.</text>
</comment>
<accession>A0A8T0D9E8</accession>
<keyword evidence="2" id="KW-1185">Reference proteome</keyword>